<evidence type="ECO:0000313" key="3">
    <source>
        <dbReference type="EMBL" id="GEC64260.1"/>
    </source>
</evidence>
<dbReference type="Pfam" id="PF03070">
    <property type="entry name" value="TENA_THI-4"/>
    <property type="match status" value="1"/>
</dbReference>
<evidence type="ECO:0000256" key="1">
    <source>
        <dbReference type="RuleBase" id="RU363093"/>
    </source>
</evidence>
<evidence type="ECO:0000313" key="4">
    <source>
        <dbReference type="Proteomes" id="UP000319478"/>
    </source>
</evidence>
<protein>
    <recommendedName>
        <fullName evidence="1">Aminopyrimidine aminohydrolase</fullName>
        <ecNumber evidence="1">3.5.99.2</ecNumber>
    </recommendedName>
</protein>
<keyword evidence="1" id="KW-0378">Hydrolase</keyword>
<dbReference type="InterPro" id="IPR004305">
    <property type="entry name" value="Thiaminase-2/PQQC"/>
</dbReference>
<comment type="similarity">
    <text evidence="1">Belongs to the TenA family.</text>
</comment>
<dbReference type="Gene3D" id="1.20.910.10">
    <property type="entry name" value="Heme oxygenase-like"/>
    <property type="match status" value="1"/>
</dbReference>
<keyword evidence="4" id="KW-1185">Reference proteome</keyword>
<dbReference type="NCBIfam" id="TIGR04306">
    <property type="entry name" value="salvage_TenA"/>
    <property type="match status" value="1"/>
</dbReference>
<dbReference type="PANTHER" id="PTHR43198:SF2">
    <property type="entry name" value="SI:CH1073-67J19.1-RELATED"/>
    <property type="match status" value="1"/>
</dbReference>
<organism evidence="3 4">
    <name type="scientific">Novacetimonas hansenii</name>
    <name type="common">Komagataeibacter hansenii</name>
    <dbReference type="NCBI Taxonomy" id="436"/>
    <lineage>
        <taxon>Bacteria</taxon>
        <taxon>Pseudomonadati</taxon>
        <taxon>Pseudomonadota</taxon>
        <taxon>Alphaproteobacteria</taxon>
        <taxon>Acetobacterales</taxon>
        <taxon>Acetobacteraceae</taxon>
        <taxon>Novacetimonas</taxon>
    </lineage>
</organism>
<dbReference type="EC" id="3.5.99.2" evidence="1"/>
<comment type="pathway">
    <text evidence="1">Cofactor biosynthesis; thiamine diphosphate biosynthesis.</text>
</comment>
<comment type="catalytic activity">
    <reaction evidence="1">
        <text>thiamine + H2O = 5-(2-hydroxyethyl)-4-methylthiazole + 4-amino-5-hydroxymethyl-2-methylpyrimidine + H(+)</text>
        <dbReference type="Rhea" id="RHEA:17509"/>
        <dbReference type="ChEBI" id="CHEBI:15377"/>
        <dbReference type="ChEBI" id="CHEBI:15378"/>
        <dbReference type="ChEBI" id="CHEBI:16892"/>
        <dbReference type="ChEBI" id="CHEBI:17957"/>
        <dbReference type="ChEBI" id="CHEBI:18385"/>
        <dbReference type="EC" id="3.5.99.2"/>
    </reaction>
</comment>
<dbReference type="SUPFAM" id="SSF48613">
    <property type="entry name" value="Heme oxygenase-like"/>
    <property type="match status" value="1"/>
</dbReference>
<reference evidence="3 4" key="1">
    <citation type="submission" date="2019-06" db="EMBL/GenBank/DDBJ databases">
        <title>Whole genome shotgun sequence of Komagataeibacter hansenii NBRC 14820.</title>
        <authorList>
            <person name="Hosoyama A."/>
            <person name="Uohara A."/>
            <person name="Ohji S."/>
            <person name="Ichikawa N."/>
        </authorList>
    </citation>
    <scope>NUCLEOTIDE SEQUENCE [LARGE SCALE GENOMIC DNA]</scope>
    <source>
        <strain evidence="3 4">NBRC 14820</strain>
    </source>
</reference>
<dbReference type="EMBL" id="BJNN01000112">
    <property type="protein sequence ID" value="GEC64260.1"/>
    <property type="molecule type" value="Genomic_DNA"/>
</dbReference>
<dbReference type="CDD" id="cd19367">
    <property type="entry name" value="TenA_C_ScTHI20-like"/>
    <property type="match status" value="1"/>
</dbReference>
<feature type="domain" description="Thiaminase-2/PQQC" evidence="2">
    <location>
        <begin position="29"/>
        <end position="230"/>
    </location>
</feature>
<dbReference type="InterPro" id="IPR050967">
    <property type="entry name" value="Thiamine_Salvage_TenA"/>
</dbReference>
<dbReference type="PANTHER" id="PTHR43198">
    <property type="entry name" value="BIFUNCTIONAL TH2 PROTEIN"/>
    <property type="match status" value="1"/>
</dbReference>
<name>A0ABQ0SGA1_NOVHA</name>
<comment type="caution">
    <text evidence="3">The sequence shown here is derived from an EMBL/GenBank/DDBJ whole genome shotgun (WGS) entry which is preliminary data.</text>
</comment>
<sequence length="236" mass="26644">MDMTWDAQRDWPLLESGLAGRLRRDCMEEWERFIHHPFVRGLADGTLPENAFRNFLIQDYLYLVQYTRACALSVHKSTTVEDMRAAAALVSGILDTELPLHVNYCTGWGIDEDMLRRAPESLELLAYSRFILDRAQTGDLLDLLVTLAPCMIGYGEIGARLHADPATRRDGNPYWSWIALYGGQEFTDLVEGGIHRLNRVGAQYGADARYPMLRAEFNTAVRLEAAFWEAGQGTGV</sequence>
<keyword evidence="1" id="KW-0784">Thiamine biosynthesis</keyword>
<comment type="catalytic activity">
    <reaction evidence="1">
        <text>4-amino-5-aminomethyl-2-methylpyrimidine + H2O = 4-amino-5-hydroxymethyl-2-methylpyrimidine + NH4(+)</text>
        <dbReference type="Rhea" id="RHEA:31799"/>
        <dbReference type="ChEBI" id="CHEBI:15377"/>
        <dbReference type="ChEBI" id="CHEBI:16892"/>
        <dbReference type="ChEBI" id="CHEBI:28938"/>
        <dbReference type="ChEBI" id="CHEBI:63416"/>
        <dbReference type="EC" id="3.5.99.2"/>
    </reaction>
</comment>
<evidence type="ECO:0000259" key="2">
    <source>
        <dbReference type="Pfam" id="PF03070"/>
    </source>
</evidence>
<accession>A0ABQ0SGA1</accession>
<dbReference type="InterPro" id="IPR027574">
    <property type="entry name" value="Thiaminase_II"/>
</dbReference>
<dbReference type="Proteomes" id="UP000319478">
    <property type="component" value="Unassembled WGS sequence"/>
</dbReference>
<dbReference type="InterPro" id="IPR016084">
    <property type="entry name" value="Haem_Oase-like_multi-hlx"/>
</dbReference>
<gene>
    <name evidence="3" type="ORF">GHA01_21090</name>
</gene>
<comment type="function">
    <text evidence="1">Catalyzes an amino-pyrimidine hydrolysis reaction at the C5' of the pyrimidine moiety of thiamine compounds, a reaction that is part of a thiamine salvage pathway.</text>
</comment>
<proteinExistence type="inferred from homology"/>